<comment type="cofactor">
    <cofactor evidence="1">
        <name>a divalent metal cation</name>
        <dbReference type="ChEBI" id="CHEBI:60240"/>
    </cofactor>
</comment>
<dbReference type="EMBL" id="CAKOFQ010006808">
    <property type="protein sequence ID" value="CAH1973355.1"/>
    <property type="molecule type" value="Genomic_DNA"/>
</dbReference>
<keyword evidence="5" id="KW-1185">Reference proteome</keyword>
<evidence type="ECO:0000313" key="4">
    <source>
        <dbReference type="EMBL" id="CAH1973355.1"/>
    </source>
</evidence>
<feature type="domain" description="DDE Tnp4" evidence="3">
    <location>
        <begin position="86"/>
        <end position="149"/>
    </location>
</feature>
<dbReference type="Proteomes" id="UP001152888">
    <property type="component" value="Unassembled WGS sequence"/>
</dbReference>
<proteinExistence type="predicted"/>
<protein>
    <recommendedName>
        <fullName evidence="3">DDE Tnp4 domain-containing protein</fullName>
    </recommendedName>
</protein>
<dbReference type="AlphaFoldDB" id="A0A9P0KKK5"/>
<evidence type="ECO:0000259" key="3">
    <source>
        <dbReference type="Pfam" id="PF13359"/>
    </source>
</evidence>
<evidence type="ECO:0000256" key="2">
    <source>
        <dbReference type="ARBA" id="ARBA00022723"/>
    </source>
</evidence>
<comment type="caution">
    <text evidence="4">The sequence shown here is derived from an EMBL/GenBank/DDBJ whole genome shotgun (WGS) entry which is preliminary data.</text>
</comment>
<accession>A0A9P0KKK5</accession>
<dbReference type="OrthoDB" id="6716474at2759"/>
<dbReference type="GO" id="GO:0046872">
    <property type="term" value="F:metal ion binding"/>
    <property type="evidence" value="ECO:0007669"/>
    <property type="project" value="UniProtKB-KW"/>
</dbReference>
<evidence type="ECO:0000313" key="5">
    <source>
        <dbReference type="Proteomes" id="UP001152888"/>
    </source>
</evidence>
<sequence>MREGIPATQRLSITLRYLASGMDLEDLKFMCAISPQSLGLIILETCSAIIDALKDNIQVPKTEEGWKLVAQDFEEKWNFHNCVGSVDGKHVGIQQPSHSGSYYYNYKGFYSIVLMAIVNANYQLMMVDVGANGRVSDGGVMKNTFFLAQVV</sequence>
<organism evidence="4 5">
    <name type="scientific">Acanthoscelides obtectus</name>
    <name type="common">Bean weevil</name>
    <name type="synonym">Bruchus obtectus</name>
    <dbReference type="NCBI Taxonomy" id="200917"/>
    <lineage>
        <taxon>Eukaryota</taxon>
        <taxon>Metazoa</taxon>
        <taxon>Ecdysozoa</taxon>
        <taxon>Arthropoda</taxon>
        <taxon>Hexapoda</taxon>
        <taxon>Insecta</taxon>
        <taxon>Pterygota</taxon>
        <taxon>Neoptera</taxon>
        <taxon>Endopterygota</taxon>
        <taxon>Coleoptera</taxon>
        <taxon>Polyphaga</taxon>
        <taxon>Cucujiformia</taxon>
        <taxon>Chrysomeloidea</taxon>
        <taxon>Chrysomelidae</taxon>
        <taxon>Bruchinae</taxon>
        <taxon>Bruchini</taxon>
        <taxon>Acanthoscelides</taxon>
    </lineage>
</organism>
<keyword evidence="2" id="KW-0479">Metal-binding</keyword>
<name>A0A9P0KKK5_ACAOB</name>
<dbReference type="Pfam" id="PF13359">
    <property type="entry name" value="DDE_Tnp_4"/>
    <property type="match status" value="1"/>
</dbReference>
<dbReference type="InterPro" id="IPR027806">
    <property type="entry name" value="HARBI1_dom"/>
</dbReference>
<evidence type="ECO:0000256" key="1">
    <source>
        <dbReference type="ARBA" id="ARBA00001968"/>
    </source>
</evidence>
<gene>
    <name evidence="4" type="ORF">ACAOBT_LOCUS10499</name>
</gene>
<reference evidence="4" key="1">
    <citation type="submission" date="2022-03" db="EMBL/GenBank/DDBJ databases">
        <authorList>
            <person name="Sayadi A."/>
        </authorList>
    </citation>
    <scope>NUCLEOTIDE SEQUENCE</scope>
</reference>